<evidence type="ECO:0000313" key="20">
    <source>
        <dbReference type="EMBL" id="KAK0182998.1"/>
    </source>
</evidence>
<dbReference type="InterPro" id="IPR036397">
    <property type="entry name" value="RNaseH_sf"/>
</dbReference>
<dbReference type="InterPro" id="IPR043502">
    <property type="entry name" value="DNA/RNA_pol_sf"/>
</dbReference>
<dbReference type="GO" id="GO:0000166">
    <property type="term" value="F:nucleotide binding"/>
    <property type="evidence" value="ECO:0007669"/>
    <property type="project" value="InterPro"/>
</dbReference>
<evidence type="ECO:0000256" key="15">
    <source>
        <dbReference type="SAM" id="MobiDB-lite"/>
    </source>
</evidence>
<dbReference type="FunFam" id="1.10.287.690:FF:000002">
    <property type="entry name" value="DNA polymerase zeta"/>
    <property type="match status" value="1"/>
</dbReference>
<evidence type="ECO:0000256" key="9">
    <source>
        <dbReference type="ARBA" id="ARBA00022833"/>
    </source>
</evidence>
<evidence type="ECO:0000256" key="6">
    <source>
        <dbReference type="ARBA" id="ARBA00022695"/>
    </source>
</evidence>
<keyword evidence="13" id="KW-0234">DNA repair</keyword>
<protein>
    <recommendedName>
        <fullName evidence="4">DNA polymerase zeta catalytic subunit</fullName>
        <ecNumber evidence="3">2.7.7.7</ecNumber>
    </recommendedName>
</protein>
<dbReference type="GO" id="GO:0003887">
    <property type="term" value="F:DNA-directed DNA polymerase activity"/>
    <property type="evidence" value="ECO:0007669"/>
    <property type="project" value="UniProtKB-KW"/>
</dbReference>
<feature type="region of interest" description="Disordered" evidence="15">
    <location>
        <begin position="262"/>
        <end position="283"/>
    </location>
</feature>
<reference evidence="20" key="2">
    <citation type="submission" date="2023-03" db="EMBL/GenBank/DDBJ databases">
        <authorList>
            <person name="Inwood S.N."/>
            <person name="Skelly J.G."/>
            <person name="Guhlin J."/>
            <person name="Harrop T.W.R."/>
            <person name="Goldson S.G."/>
            <person name="Dearden P.K."/>
        </authorList>
    </citation>
    <scope>NUCLEOTIDE SEQUENCE</scope>
    <source>
        <strain evidence="20">Lincoln</strain>
        <tissue evidence="20">Whole body</tissue>
    </source>
</reference>
<keyword evidence="12" id="KW-0411">Iron-sulfur</keyword>
<proteinExistence type="inferred from homology"/>
<feature type="region of interest" description="Disordered" evidence="15">
    <location>
        <begin position="471"/>
        <end position="511"/>
    </location>
</feature>
<feature type="domain" description="DNA polymerase delta/zeta catalytic subunit N-terminal" evidence="18">
    <location>
        <begin position="56"/>
        <end position="133"/>
    </location>
</feature>
<keyword evidence="9" id="KW-0862">Zinc</keyword>
<dbReference type="FunFam" id="3.30.420.10:FF:000024">
    <property type="entry name" value="DNA polymerase zeta catalytic subunit"/>
    <property type="match status" value="1"/>
</dbReference>
<evidence type="ECO:0000259" key="18">
    <source>
        <dbReference type="Pfam" id="PF24055"/>
    </source>
</evidence>
<feature type="compositionally biased region" description="Polar residues" evidence="15">
    <location>
        <begin position="1599"/>
        <end position="1624"/>
    </location>
</feature>
<feature type="region of interest" description="Disordered" evidence="15">
    <location>
        <begin position="2377"/>
        <end position="2401"/>
    </location>
</feature>
<keyword evidence="6" id="KW-0548">Nucleotidyltransferase</keyword>
<feature type="compositionally biased region" description="Basic and acidic residues" evidence="15">
    <location>
        <begin position="1586"/>
        <end position="1598"/>
    </location>
</feature>
<sequence>MFSVRLVTADSYQATPLPQLDPTYSEFRGAEIKHVPIVRVFGTASTGEKTCLHLHGVFPYMYVPFTGEDNANAYAYKLAASLDAAINISLGSAASNTQHVYQIQHIAGIPYYGYHRREHQFFKIYFYNPAMMKKAADLLQNGSVLNHRLQPHEAHIPFILQFMMDYNLHGMSLINLSKIKHRRDVTQIISETKSSGDSLLSPVDDINYLPVSVMRQSLCKLEVDALASDILNRGELEKGMELNPGLEAIWEEERARRMQAGLPYDDSQLLTPQSPKRPPYKATESDIYQQARLNHRLEIISQCDESTLSSSTTPPIPYPLEVNDDDQLINASNLGSNSVNNLDRSQQYLGDVTSLTSFNMSQGSKNSQSTHDSSILDAADMSLVEILNELARADDNQKAIDDDSVLGTQSSIFENIENKSDNEDEENVSDLNITCLELDSMSSWDNIEKSPSQLVPVNLLEINTEVPHRSLSDILRDTDTESQDSEGSRLPQLDGAGDLSNFLESEEDESRTQCEELKRVSECQTPILNNNLSNSDNEAFIIEELISGLSKSNKNGNFSTAFISDGTWPSYLPNETSLEQFNTMNYEPLGSIFESDFDNIMGMSLLLSNNDETSVDINLPVRDEEIPLAAVLNGDPCFTQTAEMDKSDFAELQDQYVSLLDSALVPDVYKNSFDSDIVNSCSDRTEEKEMESLNSRNFRFTTNSRDSNLSSENVTPNIQEPDAKVCKNKLNLPSALGRIDDNCKEFSRVPSDSSDYNCNVVATWEELQDPKFIPKRIIKRKRNGKSRKRILTRRPILNDSMSARRKGRTRKGVTNNITSHVVPTNVNNLDSSSSTQIDDVPLKIDNKILERSLCEKISMVEHSSYTATDDTEKISQNLSIEEPQTDNLLHVPISSEVNQVHRRISPTNLDSDLKQGEISDMLPSESVTDVHNTLPDAKYSTYNIGENDNVVTPIITDFEKLVDVSTESKISVDNNLQYLSHYSSARSHSGVFPFGKLNHRHCYACIRVGLVRDYVFTPDEIWVIEKRKRGKLPSLSSGICNKKCRLPFVPLQKLKIIDKSELNMTQLSINKMGPENFTLTCDSSKINTINDNYVDDTSIIHDFHQSESPKFIDIEDLSQISKSDEKLIEETSAICKTNVKNDDNILSDNTLLPINDFAFTQSAQISSTQNLDQFITNKKCEPSIIERVFDDKPCRTDVNSNNRSILLKLNNKNKTEVVNSKVRSPKIVEFSKRKNKKHDNAPVNMFEECIQLELMKNEREKKEEIIYPDATSIAIMQSIGTKKLSEVNNHDSILPSIFVETKNPELQSQIINMNGDETNIPKINLMLNKESNIISSSQSESAILNKRPEIRCSIDRNKVDLTFITAKNCEKDDVKNVVNTSDFRVNIPRISLECTESIDSQIFEDNIEVNMMSKNDISINSHEQQFNGFDDSTLDVHLCDSLYKDDVTSNNIFETTEPEEEHTTSTNSCDNDHESEQYTNAVAEANFYAGKNYTIDAISLEIPQCLFEEDSNSENTQRKSGDLLSENTLNAQTIEEFPSREIISDKSISDNCNNVSVNNFNLKQLCESNSEILSTTDNNSSSGNVTRHELSTSSDVRKSSTTQHSSATNELINENKSQNDSNYTCELPRPSTPEQLSCPENCHDNSKDYFDVEMIARMLDSILVLRENKTSYKSIVNKKNITQCSKKDLPNGSTENSNNLFRNSDENIVGSVIKYTPNKISIIRRIYLSKNKNAQKELNNLNVTTWNKNELFIKENKLRNNHMKISEVKKVIETKINNGKLFVYKNQEMPVLENCDIICENSVTKNNDEDVCMVKSQIHTHNNLSIAKSSSISDNAKPINELIHESNNNRLVPRFESLMIQNNKLPTSNIVDHSNMKVGIKIVEEPECIFNHENNNPNSSEISDNISKNVLVEAGHDNDHDDISQVVEHSKTNQYQKTDTIINAVTCSVNSTAHVAMNIDGNKIEDSSMNGNKSEKLDNVNSLEVSIGLEYNNEITAENCESNIECDSHDKDRVKSNILSQTTAHVIDNDINHSISIVKCRELSVVLKKLDINVLNEYLKNNQNVEVCDKSELKLTFDKKTNSEKISMKKKKCVRFNEQVFIFESDERVPLIDMEDQLHQSIVKENENKMHSSSDMDNLTEILEITEEHETVQSMTQSSEEFKNDKEYSIVSENSTVKCNGIFNDHDTEQKGNKIIKKVNEHVNEEIIHVDVDYSKLTVDCVKTNEASIKDSINEYKSLEIDMLSEKNKIINSEKKEVTQDKPQVMINVIDADEKYNSVIAINQNENVEIKKFTGDSKDIKMRCAVVLELCDKSVNGHVINCESNKLSFVKNSSQKKSIPQLIDKTNGHCDTASHDKFSTVIKHETKAISDSNEISVISPVNKPNNSHTKSRCKRKRNNIPTTPNQSITNISVNDISFVDDITNSYKCFQNSDRILRSYRTSSGYRNKIHTVSIDHKMVFTKVTISDQQLSKKSPKERYLSSIGLCSMKPRGLGWLPERTMTGSIQLQQPQVMLQRLTPSILKYYGYTRRFKSNRFGKRFKSSSDKINIPAYDGPADLSSSDSESDADVTLMSSEKRVCAYRSSKKNTEHEAIVTPKKRKQLCSDDDAEINEYKHPKCSTSKLNITPSRTLYRSPSRRRLLRSPGGSGNYSPLKITVTSPKVGKITENVSNESSHDNANVTVNLNAMCATPKRRKRLMYEKLLRNRIMPSSTSKHEDKVCGSKMNATQQLMGELNILNSSVTVPDTQSSSALSYHECQSENVFSNVKDTMNIRKNLFSSNANNPKIGVLSSQDNVEITSNDNNYIKNKTMSSDPEIAGPSTSGYINFDVKDSSEREDDEETIIFEEGSDEICLKYSPSVHSNEELDEANNEDDLCDVTFTQYLNSHEMSQQQNLFSNSNRTLSDSKKITIVPKFNSPTVKQIIDTMEMYNIPKFKNLEPFFSNQADAPGQKELAYKMLNVPGKGVTDLSAFKSSMENITGINRWRRMKINEFHPTPGAFKSTSIRQSLAGHSSVVITPLLSAPTRKSVIKWLRARDYLKKKEKKNNADETIVGGELKKFEKNIDHLKVTLQNECSYNSDSSVVEGSPDRIVVSNLSNFSSQTGINNKIDMSRVQTKLNVQEMPDNSSIISKSSSSIGEAESSLKSILAKSALFKSIEQPKPPGMSFGQIECLTNSIRTNVDNENMQKCKALTRYQFITIFCVEVHVITRDDLLPDPQHDSISALFYAIQSDVPPTSTIKPLEHGVIAVSTEAESKSSYYHGSNIPFVVDHVNDEKSLFETFINIVKRSDAEIFIGWEIESLSWGYIFQRALRLGINFIEGISRVPTSSCKRDNQMSNNLESLVDTKLPGRIVLDIWRIMKSELALLTYTFENVMYHVMNERLPCPSFKSLTNWWNLTQSRWKVIQHYNTKILGILRILEQLDIIGRTSEYARLFGIQFYEVFSRGSQFRVESIMLRLAKPLNFVAVSPSAQQRASMRAMEALPLIMEPESMFYSNPIVVLDFQSLYPSIIIAHNYCFSTCLGRVEHIGQPDPFEFGATVLRIPKHTALRLKGKTNYSPCGVAFVKQQVRRGILPRMLTEILNTRLMVKKAMKDHSHEDKLLQRVLHSRQKGLKDLANVTYGYTAANFTGRMPCMEVGDSVISKAKETLERAIKLVESTPKWGARVIYGDTDSLFILVPGKSKDDAFKVGYEIADAVTASNLSPIKLKFEKILYPAILQTKKRYCGYMYETPEQKEPTYLAKGIETVRRDGCPAVSKILEKSLRILFNTKDVSLVKQYVTRQLDKVLSGKVSLEDLTFAKEFRGLKGYKERACVPALELTRRLMKKDPRAIPRRSERVRYIIVAGAPNQALIHCVRSPWELINDPGLRPNGTYYVTRVIIPPLNRCLNLMGVDVNMWYKDMPRRQILDNPVAIPDNKQKQTIFQYFGTIICASCGRTSNKGICTDCLAHPTDTLIILHERLRWLERINSNVTMICQSCVGRGDVADCISLDCPVLYRRAQAQRDLTHHNGLRQIIESGGKFEF</sequence>
<dbReference type="Pfam" id="PF00136">
    <property type="entry name" value="DNA_pol_B"/>
    <property type="match status" value="1"/>
</dbReference>
<feature type="region of interest" description="Disordered" evidence="15">
    <location>
        <begin position="1454"/>
        <end position="1473"/>
    </location>
</feature>
<evidence type="ECO:0000256" key="12">
    <source>
        <dbReference type="ARBA" id="ARBA00023014"/>
    </source>
</evidence>
<comment type="similarity">
    <text evidence="2">Belongs to the DNA polymerase type-B family.</text>
</comment>
<dbReference type="SMART" id="SM00486">
    <property type="entry name" value="POLBc"/>
    <property type="match status" value="1"/>
</dbReference>
<feature type="domain" description="DNA-directed DNA polymerase family B multifunctional" evidence="16">
    <location>
        <begin position="3437"/>
        <end position="3887"/>
    </location>
</feature>
<dbReference type="Pfam" id="PF24065">
    <property type="entry name" value="REV3_N"/>
    <property type="match status" value="1"/>
</dbReference>
<dbReference type="PANTHER" id="PTHR45812">
    <property type="entry name" value="DNA POLYMERASE ZETA CATALYTIC SUBUNIT"/>
    <property type="match status" value="1"/>
</dbReference>
<dbReference type="Proteomes" id="UP001168972">
    <property type="component" value="Unassembled WGS sequence"/>
</dbReference>
<dbReference type="GO" id="GO:0051536">
    <property type="term" value="F:iron-sulfur cluster binding"/>
    <property type="evidence" value="ECO:0007669"/>
    <property type="project" value="UniProtKB-KW"/>
</dbReference>
<dbReference type="InterPro" id="IPR042087">
    <property type="entry name" value="DNA_pol_B_thumb"/>
</dbReference>
<dbReference type="GO" id="GO:0005634">
    <property type="term" value="C:nucleus"/>
    <property type="evidence" value="ECO:0007669"/>
    <property type="project" value="TreeGrafter"/>
</dbReference>
<dbReference type="EMBL" id="JAQQBR010000001">
    <property type="protein sequence ID" value="KAK0182998.1"/>
    <property type="molecule type" value="Genomic_DNA"/>
</dbReference>
<dbReference type="InterPro" id="IPR056447">
    <property type="entry name" value="REV3_N"/>
</dbReference>
<comment type="catalytic activity">
    <reaction evidence="14">
        <text>DNA(n) + a 2'-deoxyribonucleoside 5'-triphosphate = DNA(n+1) + diphosphate</text>
        <dbReference type="Rhea" id="RHEA:22508"/>
        <dbReference type="Rhea" id="RHEA-COMP:17339"/>
        <dbReference type="Rhea" id="RHEA-COMP:17340"/>
        <dbReference type="ChEBI" id="CHEBI:33019"/>
        <dbReference type="ChEBI" id="CHEBI:61560"/>
        <dbReference type="ChEBI" id="CHEBI:173112"/>
        <dbReference type="EC" id="2.7.7.7"/>
    </reaction>
</comment>
<evidence type="ECO:0000256" key="10">
    <source>
        <dbReference type="ARBA" id="ARBA00022932"/>
    </source>
</evidence>
<evidence type="ECO:0000259" key="16">
    <source>
        <dbReference type="Pfam" id="PF00136"/>
    </source>
</evidence>
<dbReference type="GO" id="GO:0000724">
    <property type="term" value="P:double-strand break repair via homologous recombination"/>
    <property type="evidence" value="ECO:0007669"/>
    <property type="project" value="TreeGrafter"/>
</dbReference>
<dbReference type="Pfam" id="PF24055">
    <property type="entry name" value="POL3_N"/>
    <property type="match status" value="1"/>
</dbReference>
<accession>A0AA39G7U3</accession>
<dbReference type="Pfam" id="PF14260">
    <property type="entry name" value="zf-C4pol"/>
    <property type="match status" value="1"/>
</dbReference>
<reference evidence="20" key="1">
    <citation type="journal article" date="2023" name="bioRxiv">
        <title>Scaffold-level genome assemblies of two parasitoid biocontrol wasps reveal the parthenogenesis mechanism and an associated novel virus.</title>
        <authorList>
            <person name="Inwood S."/>
            <person name="Skelly J."/>
            <person name="Guhlin J."/>
            <person name="Harrop T."/>
            <person name="Goldson S."/>
            <person name="Dearden P."/>
        </authorList>
    </citation>
    <scope>NUCLEOTIDE SEQUENCE</scope>
    <source>
        <strain evidence="20">Lincoln</strain>
        <tissue evidence="20">Whole body</tissue>
    </source>
</reference>
<dbReference type="InterPro" id="IPR006172">
    <property type="entry name" value="DNA-dir_DNA_pol_B"/>
</dbReference>
<keyword evidence="8" id="KW-0227">DNA damage</keyword>
<feature type="compositionally biased region" description="Basic residues" evidence="15">
    <location>
        <begin position="2389"/>
        <end position="2398"/>
    </location>
</feature>
<evidence type="ECO:0000256" key="7">
    <source>
        <dbReference type="ARBA" id="ARBA00022723"/>
    </source>
</evidence>
<dbReference type="InterPro" id="IPR025687">
    <property type="entry name" value="Znf-C4pol"/>
</dbReference>
<dbReference type="InterPro" id="IPR023211">
    <property type="entry name" value="DNA_pol_palm_dom_sf"/>
</dbReference>
<feature type="domain" description="DNA polymerase zeta catalytic subunit N-terminal" evidence="19">
    <location>
        <begin position="1"/>
        <end position="55"/>
    </location>
</feature>
<evidence type="ECO:0000256" key="5">
    <source>
        <dbReference type="ARBA" id="ARBA00022679"/>
    </source>
</evidence>
<evidence type="ECO:0000256" key="2">
    <source>
        <dbReference type="ARBA" id="ARBA00005755"/>
    </source>
</evidence>
<dbReference type="Gene3D" id="3.90.1600.10">
    <property type="entry name" value="Palm domain of DNA polymerase"/>
    <property type="match status" value="1"/>
</dbReference>
<dbReference type="Gene3D" id="3.30.342.10">
    <property type="entry name" value="DNA Polymerase, chain B, domain 1"/>
    <property type="match status" value="1"/>
</dbReference>
<dbReference type="InterPro" id="IPR006134">
    <property type="entry name" value="DNA-dir_DNA_pol_B_multi_dom"/>
</dbReference>
<name>A0AA39G7U3_MICHY</name>
<feature type="compositionally biased region" description="Polar residues" evidence="15">
    <location>
        <begin position="1574"/>
        <end position="1585"/>
    </location>
</feature>
<evidence type="ECO:0000256" key="3">
    <source>
        <dbReference type="ARBA" id="ARBA00012417"/>
    </source>
</evidence>
<dbReference type="SUPFAM" id="SSF56672">
    <property type="entry name" value="DNA/RNA polymerases"/>
    <property type="match status" value="1"/>
</dbReference>
<keyword evidence="21" id="KW-1185">Reference proteome</keyword>
<evidence type="ECO:0000256" key="14">
    <source>
        <dbReference type="ARBA" id="ARBA00049244"/>
    </source>
</evidence>
<dbReference type="EC" id="2.7.7.7" evidence="3"/>
<keyword evidence="7" id="KW-0479">Metal-binding</keyword>
<evidence type="ECO:0000256" key="13">
    <source>
        <dbReference type="ARBA" id="ARBA00023204"/>
    </source>
</evidence>
<dbReference type="PRINTS" id="PR00106">
    <property type="entry name" value="DNAPOLB"/>
</dbReference>
<dbReference type="PANTHER" id="PTHR45812:SF1">
    <property type="entry name" value="DNA POLYMERASE ZETA CATALYTIC SUBUNIT"/>
    <property type="match status" value="1"/>
</dbReference>
<dbReference type="FunFam" id="1.10.132.60:FF:000005">
    <property type="entry name" value="Putative DNA polymerase zeta catalytic subunit"/>
    <property type="match status" value="1"/>
</dbReference>
<dbReference type="SUPFAM" id="SSF53098">
    <property type="entry name" value="Ribonuclease H-like"/>
    <property type="match status" value="1"/>
</dbReference>
<dbReference type="InterPro" id="IPR017964">
    <property type="entry name" value="DNA-dir_DNA_pol_B_CS"/>
</dbReference>
<dbReference type="PROSITE" id="PS00116">
    <property type="entry name" value="DNA_POLYMERASE_B"/>
    <property type="match status" value="1"/>
</dbReference>
<comment type="caution">
    <text evidence="20">The sequence shown here is derived from an EMBL/GenBank/DDBJ whole genome shotgun (WGS) entry which is preliminary data.</text>
</comment>
<dbReference type="InterPro" id="IPR030559">
    <property type="entry name" value="PolZ_Rev3"/>
</dbReference>
<dbReference type="Gene3D" id="1.10.132.60">
    <property type="entry name" value="DNA polymerase family B, C-terminal domain"/>
    <property type="match status" value="1"/>
</dbReference>
<dbReference type="GO" id="GO:0042276">
    <property type="term" value="P:error-prone translesion synthesis"/>
    <property type="evidence" value="ECO:0007669"/>
    <property type="project" value="TreeGrafter"/>
</dbReference>
<dbReference type="CDD" id="cd05778">
    <property type="entry name" value="DNA_polB_zeta_exo"/>
    <property type="match status" value="1"/>
</dbReference>
<evidence type="ECO:0000259" key="19">
    <source>
        <dbReference type="Pfam" id="PF24065"/>
    </source>
</evidence>
<evidence type="ECO:0000256" key="8">
    <source>
        <dbReference type="ARBA" id="ARBA00022763"/>
    </source>
</evidence>
<dbReference type="InterPro" id="IPR056435">
    <property type="entry name" value="DPOD/Z_N"/>
</dbReference>
<dbReference type="GO" id="GO:0003677">
    <property type="term" value="F:DNA binding"/>
    <property type="evidence" value="ECO:0007669"/>
    <property type="project" value="InterPro"/>
</dbReference>
<dbReference type="InterPro" id="IPR012337">
    <property type="entry name" value="RNaseH-like_sf"/>
</dbReference>
<gene>
    <name evidence="20" type="ORF">PV327_001077</name>
</gene>
<dbReference type="Gene3D" id="3.30.420.10">
    <property type="entry name" value="Ribonuclease H-like superfamily/Ribonuclease H"/>
    <property type="match status" value="1"/>
</dbReference>
<dbReference type="GO" id="GO:0016035">
    <property type="term" value="C:zeta DNA polymerase complex"/>
    <property type="evidence" value="ECO:0007669"/>
    <property type="project" value="InterPro"/>
</dbReference>
<dbReference type="GO" id="GO:0046872">
    <property type="term" value="F:metal ion binding"/>
    <property type="evidence" value="ECO:0007669"/>
    <property type="project" value="UniProtKB-KW"/>
</dbReference>
<evidence type="ECO:0000313" key="21">
    <source>
        <dbReference type="Proteomes" id="UP001168972"/>
    </source>
</evidence>
<comment type="cofactor">
    <cofactor evidence="1">
        <name>[4Fe-4S] cluster</name>
        <dbReference type="ChEBI" id="CHEBI:49883"/>
    </cofactor>
</comment>
<keyword evidence="10" id="KW-0239">DNA-directed DNA polymerase</keyword>
<feature type="domain" description="C4-type zinc-finger of DNA polymerase delta" evidence="17">
    <location>
        <begin position="3930"/>
        <end position="3997"/>
    </location>
</feature>
<evidence type="ECO:0000259" key="17">
    <source>
        <dbReference type="Pfam" id="PF14260"/>
    </source>
</evidence>
<evidence type="ECO:0000256" key="11">
    <source>
        <dbReference type="ARBA" id="ARBA00023004"/>
    </source>
</evidence>
<organism evidence="20 21">
    <name type="scientific">Microctonus hyperodae</name>
    <name type="common">Parasitoid wasp</name>
    <dbReference type="NCBI Taxonomy" id="165561"/>
    <lineage>
        <taxon>Eukaryota</taxon>
        <taxon>Metazoa</taxon>
        <taxon>Ecdysozoa</taxon>
        <taxon>Arthropoda</taxon>
        <taxon>Hexapoda</taxon>
        <taxon>Insecta</taxon>
        <taxon>Pterygota</taxon>
        <taxon>Neoptera</taxon>
        <taxon>Endopterygota</taxon>
        <taxon>Hymenoptera</taxon>
        <taxon>Apocrita</taxon>
        <taxon>Ichneumonoidea</taxon>
        <taxon>Braconidae</taxon>
        <taxon>Euphorinae</taxon>
        <taxon>Microctonus</taxon>
    </lineage>
</organism>
<dbReference type="Gene3D" id="1.10.287.690">
    <property type="entry name" value="Helix hairpin bin"/>
    <property type="match status" value="1"/>
</dbReference>
<keyword evidence="5" id="KW-0808">Transferase</keyword>
<keyword evidence="11" id="KW-0408">Iron</keyword>
<evidence type="ECO:0000256" key="1">
    <source>
        <dbReference type="ARBA" id="ARBA00001966"/>
    </source>
</evidence>
<feature type="region of interest" description="Disordered" evidence="15">
    <location>
        <begin position="1574"/>
        <end position="1640"/>
    </location>
</feature>
<evidence type="ECO:0000256" key="4">
    <source>
        <dbReference type="ARBA" id="ARBA00021589"/>
    </source>
</evidence>
<dbReference type="CDD" id="cd05534">
    <property type="entry name" value="POLBc_zeta"/>
    <property type="match status" value="1"/>
</dbReference>